<dbReference type="InterPro" id="IPR023198">
    <property type="entry name" value="PGP-like_dom2"/>
</dbReference>
<accession>A0A8J3PPG9</accession>
<dbReference type="Pfam" id="PF00702">
    <property type="entry name" value="Hydrolase"/>
    <property type="match status" value="1"/>
</dbReference>
<dbReference type="InterPro" id="IPR050155">
    <property type="entry name" value="HAD-like_hydrolase_sf"/>
</dbReference>
<dbReference type="GO" id="GO:0008967">
    <property type="term" value="F:phosphoglycolate phosphatase activity"/>
    <property type="evidence" value="ECO:0007669"/>
    <property type="project" value="TreeGrafter"/>
</dbReference>
<dbReference type="SUPFAM" id="SSF56784">
    <property type="entry name" value="HAD-like"/>
    <property type="match status" value="1"/>
</dbReference>
<dbReference type="EMBL" id="BONU01000039">
    <property type="protein sequence ID" value="GIG75888.1"/>
    <property type="molecule type" value="Genomic_DNA"/>
</dbReference>
<gene>
    <name evidence="1" type="ORF">Pfl04_42920</name>
</gene>
<dbReference type="InterPro" id="IPR023214">
    <property type="entry name" value="HAD_sf"/>
</dbReference>
<dbReference type="SFLD" id="SFLDS00003">
    <property type="entry name" value="Haloacid_Dehalogenase"/>
    <property type="match status" value="1"/>
</dbReference>
<dbReference type="PANTHER" id="PTHR43434:SF16">
    <property type="entry name" value="BLL8046 PROTEIN"/>
    <property type="match status" value="1"/>
</dbReference>
<sequence length="218" mass="22988">MLFDVDGTLVDTNYLHAVSWWEALRQNGYTVPMARIHRAIGMGSDKLVDHLLGTDRDRGSDDTMRGAHLALYATYWERLRPLPGAADLLRACADRGLRVVLASSASKKELGVLRSVLDADAAIHATTSKDDVGTSKPDPDIIAVALQAGGLAGDHALLVGDSVWDVQAAARAGIICIGVTCGGTSAAELREAGAVEVYDDPAALCANLDRSAIAKIAR</sequence>
<dbReference type="Gene3D" id="1.10.150.240">
    <property type="entry name" value="Putative phosphatase, domain 2"/>
    <property type="match status" value="1"/>
</dbReference>
<dbReference type="NCBIfam" id="TIGR01509">
    <property type="entry name" value="HAD-SF-IA-v3"/>
    <property type="match status" value="1"/>
</dbReference>
<dbReference type="InterPro" id="IPR036412">
    <property type="entry name" value="HAD-like_sf"/>
</dbReference>
<dbReference type="Proteomes" id="UP000653674">
    <property type="component" value="Unassembled WGS sequence"/>
</dbReference>
<evidence type="ECO:0000313" key="2">
    <source>
        <dbReference type="Proteomes" id="UP000653674"/>
    </source>
</evidence>
<reference evidence="1" key="1">
    <citation type="submission" date="2021-01" db="EMBL/GenBank/DDBJ databases">
        <title>Whole genome shotgun sequence of Planosporangium flavigriseum NBRC 105377.</title>
        <authorList>
            <person name="Komaki H."/>
            <person name="Tamura T."/>
        </authorList>
    </citation>
    <scope>NUCLEOTIDE SEQUENCE</scope>
    <source>
        <strain evidence="1">NBRC 105377</strain>
    </source>
</reference>
<dbReference type="Gene3D" id="3.40.50.1000">
    <property type="entry name" value="HAD superfamily/HAD-like"/>
    <property type="match status" value="1"/>
</dbReference>
<dbReference type="NCBIfam" id="TIGR01549">
    <property type="entry name" value="HAD-SF-IA-v1"/>
    <property type="match status" value="1"/>
</dbReference>
<dbReference type="GO" id="GO:0006281">
    <property type="term" value="P:DNA repair"/>
    <property type="evidence" value="ECO:0007669"/>
    <property type="project" value="TreeGrafter"/>
</dbReference>
<organism evidence="1 2">
    <name type="scientific">Planosporangium flavigriseum</name>
    <dbReference type="NCBI Taxonomy" id="373681"/>
    <lineage>
        <taxon>Bacteria</taxon>
        <taxon>Bacillati</taxon>
        <taxon>Actinomycetota</taxon>
        <taxon>Actinomycetes</taxon>
        <taxon>Micromonosporales</taxon>
        <taxon>Micromonosporaceae</taxon>
        <taxon>Planosporangium</taxon>
    </lineage>
</organism>
<protein>
    <submittedName>
        <fullName evidence="1">Haloacid dehalogenase</fullName>
    </submittedName>
</protein>
<dbReference type="InterPro" id="IPR006439">
    <property type="entry name" value="HAD-SF_hydro_IA"/>
</dbReference>
<dbReference type="GO" id="GO:0005829">
    <property type="term" value="C:cytosol"/>
    <property type="evidence" value="ECO:0007669"/>
    <property type="project" value="TreeGrafter"/>
</dbReference>
<dbReference type="PANTHER" id="PTHR43434">
    <property type="entry name" value="PHOSPHOGLYCOLATE PHOSPHATASE"/>
    <property type="match status" value="1"/>
</dbReference>
<keyword evidence="2" id="KW-1185">Reference proteome</keyword>
<proteinExistence type="predicted"/>
<name>A0A8J3PPG9_9ACTN</name>
<dbReference type="AlphaFoldDB" id="A0A8J3PPG9"/>
<comment type="caution">
    <text evidence="1">The sequence shown here is derived from an EMBL/GenBank/DDBJ whole genome shotgun (WGS) entry which is preliminary data.</text>
</comment>
<dbReference type="SFLD" id="SFLDG01129">
    <property type="entry name" value="C1.5:_HAD__Beta-PGM__Phosphata"/>
    <property type="match status" value="1"/>
</dbReference>
<evidence type="ECO:0000313" key="1">
    <source>
        <dbReference type="EMBL" id="GIG75888.1"/>
    </source>
</evidence>